<dbReference type="RefSeq" id="WP_093960048.1">
    <property type="nucleotide sequence ID" value="NZ_NEWD01000007.1"/>
</dbReference>
<protein>
    <submittedName>
        <fullName evidence="1">Uncharacterized protein</fullName>
    </submittedName>
</protein>
<sequence>MTTMTTNGQSIFDELEAIAKRWIPMIESVDPLAASLMALDVDAGEPEPAVASALSIILAHPELDIEIPEIVITLTRNPAYQSLYRLRDRLR</sequence>
<reference evidence="1 2" key="1">
    <citation type="submission" date="2017-05" db="EMBL/GenBank/DDBJ databases">
        <title>Bifidobacterium vansinderenii sp. nov.</title>
        <authorList>
            <person name="Lugli G.A."/>
            <person name="Duranti S."/>
            <person name="Mangifesta M."/>
        </authorList>
    </citation>
    <scope>NUCLEOTIDE SEQUENCE [LARGE SCALE GENOMIC DNA]</scope>
    <source>
        <strain evidence="1 2">Tam10B</strain>
    </source>
</reference>
<keyword evidence="2" id="KW-1185">Reference proteome</keyword>
<evidence type="ECO:0000313" key="1">
    <source>
        <dbReference type="EMBL" id="OXN00928.1"/>
    </source>
</evidence>
<accession>A0A229VZ81</accession>
<dbReference type="AlphaFoldDB" id="A0A229VZ81"/>
<gene>
    <name evidence="1" type="ORF">Tam10B_0885</name>
</gene>
<comment type="caution">
    <text evidence="1">The sequence shown here is derived from an EMBL/GenBank/DDBJ whole genome shotgun (WGS) entry which is preliminary data.</text>
</comment>
<organism evidence="1 2">
    <name type="scientific">Bifidobacterium vansinderenii</name>
    <dbReference type="NCBI Taxonomy" id="1984871"/>
    <lineage>
        <taxon>Bacteria</taxon>
        <taxon>Bacillati</taxon>
        <taxon>Actinomycetota</taxon>
        <taxon>Actinomycetes</taxon>
        <taxon>Bifidobacteriales</taxon>
        <taxon>Bifidobacteriaceae</taxon>
        <taxon>Bifidobacterium</taxon>
    </lineage>
</organism>
<name>A0A229VZ81_9BIFI</name>
<dbReference type="EMBL" id="NEWD01000007">
    <property type="protein sequence ID" value="OXN00928.1"/>
    <property type="molecule type" value="Genomic_DNA"/>
</dbReference>
<dbReference type="Proteomes" id="UP000215433">
    <property type="component" value="Unassembled WGS sequence"/>
</dbReference>
<proteinExistence type="predicted"/>
<evidence type="ECO:0000313" key="2">
    <source>
        <dbReference type="Proteomes" id="UP000215433"/>
    </source>
</evidence>